<accession>A0A0K1QXA1</accession>
<feature type="chain" id="PRO_5005467901" description="Lipoprotein" evidence="1">
    <location>
        <begin position="25"/>
        <end position="216"/>
    </location>
</feature>
<evidence type="ECO:0000256" key="1">
    <source>
        <dbReference type="SAM" id="SignalP"/>
    </source>
</evidence>
<dbReference type="AlphaFoldDB" id="A0A0K1QXA1"/>
<dbReference type="Proteomes" id="UP000017175">
    <property type="component" value="Chromosome"/>
</dbReference>
<evidence type="ECO:0008006" key="4">
    <source>
        <dbReference type="Google" id="ProtNLM"/>
    </source>
</evidence>
<proteinExistence type="predicted"/>
<dbReference type="RefSeq" id="WP_017340407.1">
    <property type="nucleotide sequence ID" value="NZ_CP010945.1"/>
</dbReference>
<dbReference type="EMBL" id="CP010945">
    <property type="protein sequence ID" value="AKV10353.1"/>
    <property type="molecule type" value="Genomic_DNA"/>
</dbReference>
<dbReference type="PROSITE" id="PS51257">
    <property type="entry name" value="PROKAR_LIPOPROTEIN"/>
    <property type="match status" value="1"/>
</dbReference>
<evidence type="ECO:0000313" key="2">
    <source>
        <dbReference type="EMBL" id="AKV10353.1"/>
    </source>
</evidence>
<organism evidence="2 3">
    <name type="scientific">Pseudomonas fluorescens NCIMB 11764</name>
    <dbReference type="NCBI Taxonomy" id="1221522"/>
    <lineage>
        <taxon>Bacteria</taxon>
        <taxon>Pseudomonadati</taxon>
        <taxon>Pseudomonadota</taxon>
        <taxon>Gammaproteobacteria</taxon>
        <taxon>Pseudomonadales</taxon>
        <taxon>Pseudomonadaceae</taxon>
        <taxon>Pseudomonas</taxon>
    </lineage>
</organism>
<gene>
    <name evidence="2" type="ORF">B723_29735</name>
</gene>
<dbReference type="Pfam" id="PF03995">
    <property type="entry name" value="Inhibitor_I36"/>
    <property type="match status" value="1"/>
</dbReference>
<evidence type="ECO:0000313" key="3">
    <source>
        <dbReference type="Proteomes" id="UP000017175"/>
    </source>
</evidence>
<dbReference type="OrthoDB" id="6863121at2"/>
<name>A0A0K1QXA1_PSEFL</name>
<sequence length="216" mass="24090">MNIKWLGVCAALCACVGLAFFFYAKPDAEELGKYALFNPEMTAEQKADVQQQIDQQLRRKTGGQQVSSTQVAYEKGAVVMTFPVSGAEQKDTNCAYGYFCVWTAWDFGGTKLALQSTPSNSPVNLSDYNMSRQVSSWKYNNQRYSVIVYGVEGPGGQGKVMTCTLKDFHYENECCPLGIPEKTEPVGGWIEIYSESRLIPKNDTMISVVFRPMFSK</sequence>
<feature type="signal peptide" evidence="1">
    <location>
        <begin position="1"/>
        <end position="24"/>
    </location>
</feature>
<protein>
    <recommendedName>
        <fullName evidence="4">Lipoprotein</fullName>
    </recommendedName>
</protein>
<reference evidence="2 3" key="1">
    <citation type="journal article" date="2012" name="J. Bacteriol.">
        <title>Draft genome sequence of the cyanide-utilizing bacterium Pseudomonas fluorescens strain NCIMB 11764.</title>
        <authorList>
            <person name="Vilo C.A."/>
            <person name="Benedik M.J."/>
            <person name="Kunz D.A."/>
            <person name="Dong Q."/>
        </authorList>
    </citation>
    <scope>NUCLEOTIDE SEQUENCE [LARGE SCALE GENOMIC DNA]</scope>
    <source>
        <strain evidence="2 3">NCIMB 11764</strain>
    </source>
</reference>
<keyword evidence="1" id="KW-0732">Signal</keyword>